<dbReference type="GO" id="GO:0003677">
    <property type="term" value="F:DNA binding"/>
    <property type="evidence" value="ECO:0007669"/>
    <property type="project" value="InterPro"/>
</dbReference>
<evidence type="ECO:0000313" key="2">
    <source>
        <dbReference type="Proteomes" id="UP000069241"/>
    </source>
</evidence>
<proteinExistence type="predicted"/>
<organism evidence="1 2">
    <name type="scientific">Desulfovibrio fairfieldensis</name>
    <dbReference type="NCBI Taxonomy" id="44742"/>
    <lineage>
        <taxon>Bacteria</taxon>
        <taxon>Pseudomonadati</taxon>
        <taxon>Thermodesulfobacteriota</taxon>
        <taxon>Desulfovibrionia</taxon>
        <taxon>Desulfovibrionales</taxon>
        <taxon>Desulfovibrionaceae</taxon>
        <taxon>Desulfovibrio</taxon>
    </lineage>
</organism>
<dbReference type="AlphaFoldDB" id="A0A109W3S2"/>
<dbReference type="RefSeq" id="WP_062251616.1">
    <property type="nucleotide sequence ID" value="NZ_CP014229.1"/>
</dbReference>
<protein>
    <submittedName>
        <fullName evidence="1">Uncharacterized protein</fullName>
    </submittedName>
</protein>
<reference evidence="2" key="1">
    <citation type="submission" date="2016-02" db="EMBL/GenBank/DDBJ databases">
        <authorList>
            <person name="Holder M.E."/>
            <person name="Ajami N.J."/>
            <person name="Petrosino J.F."/>
        </authorList>
    </citation>
    <scope>NUCLEOTIDE SEQUENCE [LARGE SCALE GENOMIC DNA]</scope>
    <source>
        <strain evidence="2">CCUG 45958</strain>
    </source>
</reference>
<sequence>MKELLAALGDLVALERLNRNKLAEKIGLSRPNMISAFSGRRAMPDTALPRLRAALSLDERYRLDPARIHCLQARAGHYDAASITAVANRFATLPLRIRWLVRGVGELGYEGLALIGKTPPRPCFCFAMTMPCLWRQCCLPREGRRPKRGKFP</sequence>
<dbReference type="SUPFAM" id="SSF47413">
    <property type="entry name" value="lambda repressor-like DNA-binding domains"/>
    <property type="match status" value="1"/>
</dbReference>
<dbReference type="EMBL" id="CP014229">
    <property type="protein sequence ID" value="AMD89196.1"/>
    <property type="molecule type" value="Genomic_DNA"/>
</dbReference>
<evidence type="ECO:0000313" key="1">
    <source>
        <dbReference type="EMBL" id="AMD89196.1"/>
    </source>
</evidence>
<keyword evidence="2" id="KW-1185">Reference proteome</keyword>
<dbReference type="Proteomes" id="UP000069241">
    <property type="component" value="Chromosome"/>
</dbReference>
<name>A0A109W3S2_9BACT</name>
<accession>A0A109W3S2</accession>
<dbReference type="KEGG" id="dfi:AXF13_03185"/>
<gene>
    <name evidence="1" type="ORF">AXF13_03185</name>
</gene>
<dbReference type="InterPro" id="IPR010982">
    <property type="entry name" value="Lambda_DNA-bd_dom_sf"/>
</dbReference>